<dbReference type="Pfam" id="PF00625">
    <property type="entry name" value="Guanylate_kin"/>
    <property type="match status" value="1"/>
</dbReference>
<dbReference type="Pfam" id="PF11957">
    <property type="entry name" value="efThoc1"/>
    <property type="match status" value="1"/>
</dbReference>
<sequence>MASPTTVDSHGVEAVAAFGSFLDDLLSRAQSIKQTESIDPPLSKSHFPDLQAQLSQLLGDIAVPSDGAQDNTKKTHRFAVIETVARDTFKNLVATIPIESPEFVKVWNLFDMLLILSDMEQCDPALLLWLVEELLDSQTIPGCRRVFDYLESRRESITAKHFKQKHLVILRTCNELLRRLSRALDPAFCGRVFIFMFQSLALGDKSSVNLRGEYHTENVTIFDRGPPEPAPDSMDVDSDSKAAGEKASAPGDAAPKKKALKPDELYPIFWSLQEFFSQPKRLFEPAQFALFKTALEETMLTFQEIKLEQSSRAKEKPDKQVEDNLGGLKRKHSDENDELAGSFNPKYLTSRDLFKLEISDLAFRRNIMVQALITVEFLISLSTAAKEKLSSVKAPNKSVMYADVQLTEDDTKWVEKTKQRIIDYVKSNHDGHFFFRMVETVLTRDKNWVRWKYEGCPPIERPPLSGETFVDARLSVAKMAATKRVRPTPMGSLSLDFLSDEDENSALEKLKDPERHKLPDLESFRKGILEDELEIDMPTSNASKAAAIEGKASKTWRALRIASKSRLAMFDKIESDDKIDAIFEDPASEEAQDRSMTVGGDDFPDNRRPVIVVDTIHSKSPLIKELVARHPTTFARVLSHVTRKPQEGELSGKDHHFVDAQTFNMMRDGDQFLAFTDDGDKSQGTSKRMVEIISESGRVPIVQMDRDGVQQTKDMGFSARFIFLRPPSPETSEAALREQGLDNDRIQEILRASAELAEHAAATPDFYDAVIDSTLEALESLVYETEAKTNGLDKAGNPEQDVAMEDVATTAS</sequence>
<dbReference type="GO" id="GO:0006406">
    <property type="term" value="P:mRNA export from nucleus"/>
    <property type="evidence" value="ECO:0007669"/>
    <property type="project" value="TreeGrafter"/>
</dbReference>
<feature type="domain" description="Guanylate kinase-like" evidence="2">
    <location>
        <begin position="607"/>
        <end position="790"/>
    </location>
</feature>
<evidence type="ECO:0000313" key="3">
    <source>
        <dbReference type="EMBL" id="KAK0753107.1"/>
    </source>
</evidence>
<dbReference type="PROSITE" id="PS50052">
    <property type="entry name" value="GUANYLATE_KINASE_2"/>
    <property type="match status" value="1"/>
</dbReference>
<feature type="region of interest" description="Disordered" evidence="1">
    <location>
        <begin position="220"/>
        <end position="258"/>
    </location>
</feature>
<organism evidence="3 4">
    <name type="scientific">Schizothecium vesticola</name>
    <dbReference type="NCBI Taxonomy" id="314040"/>
    <lineage>
        <taxon>Eukaryota</taxon>
        <taxon>Fungi</taxon>
        <taxon>Dikarya</taxon>
        <taxon>Ascomycota</taxon>
        <taxon>Pezizomycotina</taxon>
        <taxon>Sordariomycetes</taxon>
        <taxon>Sordariomycetidae</taxon>
        <taxon>Sordariales</taxon>
        <taxon>Schizotheciaceae</taxon>
        <taxon>Schizothecium</taxon>
    </lineage>
</organism>
<protein>
    <submittedName>
        <fullName evidence="3">THO complex subunit 1 transcription elongation factor-domain-containing protein</fullName>
    </submittedName>
</protein>
<evidence type="ECO:0000313" key="4">
    <source>
        <dbReference type="Proteomes" id="UP001172155"/>
    </source>
</evidence>
<reference evidence="3" key="1">
    <citation type="submission" date="2023-06" db="EMBL/GenBank/DDBJ databases">
        <title>Genome-scale phylogeny and comparative genomics of the fungal order Sordariales.</title>
        <authorList>
            <consortium name="Lawrence Berkeley National Laboratory"/>
            <person name="Hensen N."/>
            <person name="Bonometti L."/>
            <person name="Westerberg I."/>
            <person name="Brannstrom I.O."/>
            <person name="Guillou S."/>
            <person name="Cros-Aarteil S."/>
            <person name="Calhoun S."/>
            <person name="Haridas S."/>
            <person name="Kuo A."/>
            <person name="Mondo S."/>
            <person name="Pangilinan J."/>
            <person name="Riley R."/>
            <person name="LaButti K."/>
            <person name="Andreopoulos B."/>
            <person name="Lipzen A."/>
            <person name="Chen C."/>
            <person name="Yanf M."/>
            <person name="Daum C."/>
            <person name="Ng V."/>
            <person name="Clum A."/>
            <person name="Steindorff A."/>
            <person name="Ohm R."/>
            <person name="Martin F."/>
            <person name="Silar P."/>
            <person name="Natvig D."/>
            <person name="Lalanne C."/>
            <person name="Gautier V."/>
            <person name="Ament-velasquez S.L."/>
            <person name="Kruys A."/>
            <person name="Hutchinson M.I."/>
            <person name="Powell A.J."/>
            <person name="Barry K."/>
            <person name="Miller A.N."/>
            <person name="Grigoriev I.V."/>
            <person name="Debuchy R."/>
            <person name="Gladieux P."/>
            <person name="Thoren M.H."/>
            <person name="Johannesson H."/>
        </authorList>
    </citation>
    <scope>NUCLEOTIDE SEQUENCE</scope>
    <source>
        <strain evidence="3">SMH3187-1</strain>
    </source>
</reference>
<evidence type="ECO:0000256" key="1">
    <source>
        <dbReference type="SAM" id="MobiDB-lite"/>
    </source>
</evidence>
<feature type="compositionally biased region" description="Basic and acidic residues" evidence="1">
    <location>
        <begin position="308"/>
        <end position="322"/>
    </location>
</feature>
<feature type="region of interest" description="Disordered" evidence="1">
    <location>
        <begin position="789"/>
        <end position="812"/>
    </location>
</feature>
<dbReference type="InterPro" id="IPR021861">
    <property type="entry name" value="THO_THOC1"/>
</dbReference>
<evidence type="ECO:0000259" key="2">
    <source>
        <dbReference type="PROSITE" id="PS50052"/>
    </source>
</evidence>
<keyword evidence="4" id="KW-1185">Reference proteome</keyword>
<dbReference type="AlphaFoldDB" id="A0AA40KBW5"/>
<dbReference type="PANTHER" id="PTHR13265:SF0">
    <property type="entry name" value="HPR1"/>
    <property type="match status" value="1"/>
</dbReference>
<dbReference type="InterPro" id="IPR027417">
    <property type="entry name" value="P-loop_NTPase"/>
</dbReference>
<dbReference type="Proteomes" id="UP001172155">
    <property type="component" value="Unassembled WGS sequence"/>
</dbReference>
<dbReference type="GO" id="GO:0003746">
    <property type="term" value="F:translation elongation factor activity"/>
    <property type="evidence" value="ECO:0007669"/>
    <property type="project" value="UniProtKB-KW"/>
</dbReference>
<dbReference type="PANTHER" id="PTHR13265">
    <property type="entry name" value="THO COMPLEX SUBUNIT 1"/>
    <property type="match status" value="1"/>
</dbReference>
<dbReference type="InterPro" id="IPR008145">
    <property type="entry name" value="GK/Ca_channel_bsu"/>
</dbReference>
<dbReference type="SUPFAM" id="SSF52540">
    <property type="entry name" value="P-loop containing nucleoside triphosphate hydrolases"/>
    <property type="match status" value="1"/>
</dbReference>
<comment type="caution">
    <text evidence="3">The sequence shown here is derived from an EMBL/GenBank/DDBJ whole genome shotgun (WGS) entry which is preliminary data.</text>
</comment>
<keyword evidence="3" id="KW-0251">Elongation factor</keyword>
<dbReference type="Gene3D" id="3.40.50.300">
    <property type="entry name" value="P-loop containing nucleotide triphosphate hydrolases"/>
    <property type="match status" value="1"/>
</dbReference>
<dbReference type="EMBL" id="JAUKUD010000001">
    <property type="protein sequence ID" value="KAK0753107.1"/>
    <property type="molecule type" value="Genomic_DNA"/>
</dbReference>
<accession>A0AA40KBW5</accession>
<keyword evidence="3" id="KW-0648">Protein biosynthesis</keyword>
<proteinExistence type="predicted"/>
<dbReference type="InterPro" id="IPR008144">
    <property type="entry name" value="Guanylate_kin-like_dom"/>
</dbReference>
<dbReference type="SMART" id="SM00072">
    <property type="entry name" value="GuKc"/>
    <property type="match status" value="1"/>
</dbReference>
<gene>
    <name evidence="3" type="ORF">B0T18DRAFT_316525</name>
</gene>
<feature type="region of interest" description="Disordered" evidence="1">
    <location>
        <begin position="308"/>
        <end position="337"/>
    </location>
</feature>
<name>A0AA40KBW5_9PEZI</name>
<dbReference type="GO" id="GO:0000445">
    <property type="term" value="C:THO complex part of transcription export complex"/>
    <property type="evidence" value="ECO:0007669"/>
    <property type="project" value="TreeGrafter"/>
</dbReference>